<protein>
    <submittedName>
        <fullName evidence="2">Glyoxalase family protein</fullName>
    </submittedName>
</protein>
<dbReference type="RefSeq" id="WP_310007231.1">
    <property type="nucleotide sequence ID" value="NZ_JAVDTX010000005.1"/>
</dbReference>
<dbReference type="SUPFAM" id="SSF54593">
    <property type="entry name" value="Glyoxalase/Bleomycin resistance protein/Dihydroxybiphenyl dioxygenase"/>
    <property type="match status" value="1"/>
</dbReference>
<dbReference type="PANTHER" id="PTHR36110">
    <property type="entry name" value="RING-CLEAVING DIOXYGENASE MHQE-RELATED"/>
    <property type="match status" value="1"/>
</dbReference>
<evidence type="ECO:0000313" key="3">
    <source>
        <dbReference type="Proteomes" id="UP001261871"/>
    </source>
</evidence>
<feature type="domain" description="VOC" evidence="1">
    <location>
        <begin position="155"/>
        <end position="274"/>
    </location>
</feature>
<dbReference type="Pfam" id="PF00903">
    <property type="entry name" value="Glyoxalase"/>
    <property type="match status" value="2"/>
</dbReference>
<evidence type="ECO:0000313" key="2">
    <source>
        <dbReference type="EMBL" id="MDR6845701.1"/>
    </source>
</evidence>
<dbReference type="Proteomes" id="UP001261871">
    <property type="component" value="Unassembled WGS sequence"/>
</dbReference>
<dbReference type="CDD" id="cd08347">
    <property type="entry name" value="PcpA_C_like"/>
    <property type="match status" value="1"/>
</dbReference>
<dbReference type="CDD" id="cd08346">
    <property type="entry name" value="PcpA_N_like"/>
    <property type="match status" value="1"/>
</dbReference>
<dbReference type="PANTHER" id="PTHR36110:SF4">
    <property type="entry name" value="RING-CLEAVING DIOXYGENASE MHQA-RELATED"/>
    <property type="match status" value="1"/>
</dbReference>
<dbReference type="Gene3D" id="3.10.180.10">
    <property type="entry name" value="2,3-Dihydroxybiphenyl 1,2-Dioxygenase, domain 1"/>
    <property type="match status" value="2"/>
</dbReference>
<evidence type="ECO:0000259" key="1">
    <source>
        <dbReference type="PROSITE" id="PS51819"/>
    </source>
</evidence>
<dbReference type="PROSITE" id="PS51819">
    <property type="entry name" value="VOC"/>
    <property type="match status" value="2"/>
</dbReference>
<reference evidence="2 3" key="1">
    <citation type="submission" date="2023-07" db="EMBL/GenBank/DDBJ databases">
        <title>Sorghum-associated microbial communities from plants grown in Nebraska, USA.</title>
        <authorList>
            <person name="Schachtman D."/>
        </authorList>
    </citation>
    <scope>NUCLEOTIDE SEQUENCE [LARGE SCALE GENOMIC DNA]</scope>
    <source>
        <strain evidence="2 3">BE124</strain>
    </source>
</reference>
<dbReference type="InterPro" id="IPR052537">
    <property type="entry name" value="Extradiol_RC_dioxygenase"/>
</dbReference>
<dbReference type="InterPro" id="IPR037523">
    <property type="entry name" value="VOC_core"/>
</dbReference>
<gene>
    <name evidence="2" type="ORF">J2W95_002411</name>
</gene>
<feature type="domain" description="VOC" evidence="1">
    <location>
        <begin position="7"/>
        <end position="133"/>
    </location>
</feature>
<organism evidence="2 3">
    <name type="scientific">Flavobacterium granuli</name>
    <dbReference type="NCBI Taxonomy" id="280093"/>
    <lineage>
        <taxon>Bacteria</taxon>
        <taxon>Pseudomonadati</taxon>
        <taxon>Bacteroidota</taxon>
        <taxon>Flavobacteriia</taxon>
        <taxon>Flavobacteriales</taxon>
        <taxon>Flavobacteriaceae</taxon>
        <taxon>Flavobacterium</taxon>
    </lineage>
</organism>
<comment type="caution">
    <text evidence="2">The sequence shown here is derived from an EMBL/GenBank/DDBJ whole genome shotgun (WGS) entry which is preliminary data.</text>
</comment>
<accession>A0ABU1S3V5</accession>
<dbReference type="EMBL" id="JAVDTX010000005">
    <property type="protein sequence ID" value="MDR6845701.1"/>
    <property type="molecule type" value="Genomic_DNA"/>
</dbReference>
<sequence length="312" mass="35318">MENKILGIHHITAIAGDAQRNFNFYSKILGLRFIKKTVNFDDPGTYHFYFGDEVGSAGTILTFFPWGEGIQQGRKGSGMATEIGYSVPKGSLDFWVNRLDQNNVIYNKPSEKFGERYVSFLDPDGLKLELIESKTEDNRKPWETDEIKSENALKGFHNITLTLTDIKATAAILTNVFGYELIDQNVNRYRYATTAVENAAIVDLVELPEEKKGHVANGSVHHVAFRVKNDEILMHFREKIEALGIGITPQIDRQYFHSLYFREPGGVLFEIATDNPGFTIDETLEDLGKGLKLPPQYESRRGEIENHLAKIN</sequence>
<dbReference type="InterPro" id="IPR029068">
    <property type="entry name" value="Glyas_Bleomycin-R_OHBP_Dase"/>
</dbReference>
<proteinExistence type="predicted"/>
<dbReference type="InterPro" id="IPR004360">
    <property type="entry name" value="Glyas_Fos-R_dOase_dom"/>
</dbReference>
<keyword evidence="3" id="KW-1185">Reference proteome</keyword>
<name>A0ABU1S3V5_9FLAO</name>